<organism evidence="1 2">
    <name type="scientific">Ureibacillus thermophilus</name>
    <dbReference type="NCBI Taxonomy" id="367743"/>
    <lineage>
        <taxon>Bacteria</taxon>
        <taxon>Bacillati</taxon>
        <taxon>Bacillota</taxon>
        <taxon>Bacilli</taxon>
        <taxon>Bacillales</taxon>
        <taxon>Caryophanaceae</taxon>
        <taxon>Ureibacillus</taxon>
    </lineage>
</organism>
<dbReference type="Proteomes" id="UP000291151">
    <property type="component" value="Chromosome"/>
</dbReference>
<protein>
    <submittedName>
        <fullName evidence="1">Uncharacterized protein</fullName>
    </submittedName>
</protein>
<reference evidence="1 2" key="1">
    <citation type="submission" date="2019-02" db="EMBL/GenBank/DDBJ databases">
        <title>Ureibacillus thermophilus.</title>
        <authorList>
            <person name="Sunny J.S."/>
            <person name="Natarajan A."/>
            <person name="Saleena L.M."/>
        </authorList>
    </citation>
    <scope>NUCLEOTIDE SEQUENCE [LARGE SCALE GENOMIC DNA]</scope>
    <source>
        <strain evidence="1 2">LM102</strain>
    </source>
</reference>
<keyword evidence="2" id="KW-1185">Reference proteome</keyword>
<evidence type="ECO:0000313" key="1">
    <source>
        <dbReference type="EMBL" id="QBK26542.1"/>
    </source>
</evidence>
<dbReference type="EMBL" id="CP036528">
    <property type="protein sequence ID" value="QBK26542.1"/>
    <property type="molecule type" value="Genomic_DNA"/>
</dbReference>
<name>A0A4P6UXT4_9BACL</name>
<accession>A0A4P6UXT4</accession>
<sequence>MGAYARIGIVSAPIVGAYARIGIVSARIMGIYARIGIVSARIVEAYARIGIVSARNNATSPAPVTNKKKRIGILPIRSYLLTLSNKFHHMIFLFAAADDGKFII</sequence>
<dbReference type="RefSeq" id="WP_208650233.1">
    <property type="nucleotide sequence ID" value="NZ_CP036528.1"/>
</dbReference>
<evidence type="ECO:0000313" key="2">
    <source>
        <dbReference type="Proteomes" id="UP000291151"/>
    </source>
</evidence>
<gene>
    <name evidence="1" type="ORF">DKZ56_12110</name>
</gene>
<proteinExistence type="predicted"/>
<dbReference type="AlphaFoldDB" id="A0A4P6UXT4"/>
<dbReference type="KEGG" id="uth:DKZ56_12110"/>